<dbReference type="Proteomes" id="UP001519924">
    <property type="component" value="Unassembled WGS sequence"/>
</dbReference>
<gene>
    <name evidence="3" type="ORF">K1J50_01165</name>
</gene>
<name>A0ABS7EZX8_9PROT</name>
<dbReference type="InterPro" id="IPR009270">
    <property type="entry name" value="DUF927"/>
</dbReference>
<evidence type="ECO:0000313" key="4">
    <source>
        <dbReference type="Proteomes" id="UP001519924"/>
    </source>
</evidence>
<dbReference type="RefSeq" id="WP_220115596.1">
    <property type="nucleotide sequence ID" value="NZ_JAHZUY010000002.1"/>
</dbReference>
<organism evidence="3 4">
    <name type="scientific">Caldovatus aquaticus</name>
    <dbReference type="NCBI Taxonomy" id="2865671"/>
    <lineage>
        <taxon>Bacteria</taxon>
        <taxon>Pseudomonadati</taxon>
        <taxon>Pseudomonadota</taxon>
        <taxon>Alphaproteobacteria</taxon>
        <taxon>Acetobacterales</taxon>
        <taxon>Roseomonadaceae</taxon>
        <taxon>Caldovatus</taxon>
    </lineage>
</organism>
<evidence type="ECO:0000313" key="3">
    <source>
        <dbReference type="EMBL" id="MBW8268090.1"/>
    </source>
</evidence>
<evidence type="ECO:0000259" key="2">
    <source>
        <dbReference type="Pfam" id="PF06048"/>
    </source>
</evidence>
<evidence type="ECO:0000256" key="1">
    <source>
        <dbReference type="SAM" id="MobiDB-lite"/>
    </source>
</evidence>
<protein>
    <submittedName>
        <fullName evidence="3">DUF927 domain-containing protein</fullName>
    </submittedName>
</protein>
<feature type="region of interest" description="Disordered" evidence="1">
    <location>
        <begin position="1"/>
        <end position="30"/>
    </location>
</feature>
<accession>A0ABS7EZX8</accession>
<feature type="domain" description="DUF927" evidence="2">
    <location>
        <begin position="38"/>
        <end position="318"/>
    </location>
</feature>
<dbReference type="Pfam" id="PF06048">
    <property type="entry name" value="DUF927"/>
    <property type="match status" value="1"/>
</dbReference>
<dbReference type="EMBL" id="JAHZUY010000002">
    <property type="protein sequence ID" value="MBW8268090.1"/>
    <property type="molecule type" value="Genomic_DNA"/>
</dbReference>
<keyword evidence="4" id="KW-1185">Reference proteome</keyword>
<sequence>MTDATLLPDAEAPDAEATEATRSADAPALPSGFAMRRDGLYWFPPEDDAPPLQVCGPLTVAALTHDGEGRDWGALLQWLDGDGRAHEWAMPRAMLAGDGTELRAHLLSRGLFVAPGRRARERLAEYLMRSAPAARVRVVGRLGWHVGADGRRVFVLPDETLGPPGAERVMVQTERPEALPPLRRAGALADWQRAVAAPAVGNSRLAFAIGVALAAPLLGLLDAEGGGFHLRGPSSSGKSTALHAAGSVWGGGGLRGWARSWRSTDNALEAVAAAHNDLLLCLDELGECEPEAAAAAAYMLANGCGKGRAARDGGARRAAEWRTLFLSSGEVGLGDRLAEARGGPRRLRAGQEVRVLDIPAEAGPHGLFETLHGHASGAALADALREATRRCYGTAGRAWLAVLAADPEGSAAQARGVVDAFLRKYLPAKAGGQARRAAGRFALVAAAGELAIGAGILPWPPGEASGAAAACFKAWVAAREAGAGSAEDAQALARVRQFLIAHGASRFETVGEGGEPSGERIVNRAGWRKRGDDGQWRFWIATETWRGEVCAGLDPQAAARALLRRGFIVAGEGGRLTQKPRIPGLGPTRVYVVRADILAE</sequence>
<reference evidence="3 4" key="1">
    <citation type="submission" date="2021-08" db="EMBL/GenBank/DDBJ databases">
        <title>Caldovatus sediminis gen. nov., sp. nov., a moderately thermophilic bacterium isolated from a hot spring.</title>
        <authorList>
            <person name="Hu C.-J."/>
            <person name="Li W.-J."/>
            <person name="Xian W.-D."/>
        </authorList>
    </citation>
    <scope>NUCLEOTIDE SEQUENCE [LARGE SCALE GENOMIC DNA]</scope>
    <source>
        <strain evidence="3 4">SYSU G05006</strain>
    </source>
</reference>
<comment type="caution">
    <text evidence="3">The sequence shown here is derived from an EMBL/GenBank/DDBJ whole genome shotgun (WGS) entry which is preliminary data.</text>
</comment>
<proteinExistence type="predicted"/>